<evidence type="ECO:0000256" key="3">
    <source>
        <dbReference type="ARBA" id="ARBA00022989"/>
    </source>
</evidence>
<evidence type="ECO:0000313" key="7">
    <source>
        <dbReference type="EMBL" id="GID62642.1"/>
    </source>
</evidence>
<keyword evidence="2 5" id="KW-0812">Transmembrane</keyword>
<proteinExistence type="predicted"/>
<reference evidence="7" key="1">
    <citation type="submission" date="2021-01" db="EMBL/GenBank/DDBJ databases">
        <title>Whole genome shotgun sequence of Actinoplanes cyaneus NBRC 14990.</title>
        <authorList>
            <person name="Komaki H."/>
            <person name="Tamura T."/>
        </authorList>
    </citation>
    <scope>NUCLEOTIDE SEQUENCE</scope>
    <source>
        <strain evidence="7">NBRC 14990</strain>
    </source>
</reference>
<accession>A0A919IDY6</accession>
<dbReference type="EMBL" id="BOMH01000003">
    <property type="protein sequence ID" value="GID62642.1"/>
    <property type="molecule type" value="Genomic_DNA"/>
</dbReference>
<evidence type="ECO:0000256" key="2">
    <source>
        <dbReference type="ARBA" id="ARBA00022692"/>
    </source>
</evidence>
<name>A0A919IDY6_9ACTN</name>
<keyword evidence="8" id="KW-1185">Reference proteome</keyword>
<feature type="transmembrane region" description="Helical" evidence="5">
    <location>
        <begin position="309"/>
        <end position="327"/>
    </location>
</feature>
<feature type="transmembrane region" description="Helical" evidence="5">
    <location>
        <begin position="130"/>
        <end position="148"/>
    </location>
</feature>
<feature type="domain" description="Integral membrane bound transporter" evidence="6">
    <location>
        <begin position="198"/>
        <end position="319"/>
    </location>
</feature>
<evidence type="ECO:0000313" key="8">
    <source>
        <dbReference type="Proteomes" id="UP000619479"/>
    </source>
</evidence>
<organism evidence="7 8">
    <name type="scientific">Actinoplanes cyaneus</name>
    <dbReference type="NCBI Taxonomy" id="52696"/>
    <lineage>
        <taxon>Bacteria</taxon>
        <taxon>Bacillati</taxon>
        <taxon>Actinomycetota</taxon>
        <taxon>Actinomycetes</taxon>
        <taxon>Micromonosporales</taxon>
        <taxon>Micromonosporaceae</taxon>
        <taxon>Actinoplanes</taxon>
    </lineage>
</organism>
<comment type="subcellular location">
    <subcellularLocation>
        <location evidence="1">Membrane</location>
        <topology evidence="1">Multi-pass membrane protein</topology>
    </subcellularLocation>
</comment>
<evidence type="ECO:0000256" key="1">
    <source>
        <dbReference type="ARBA" id="ARBA00004141"/>
    </source>
</evidence>
<feature type="transmembrane region" description="Helical" evidence="5">
    <location>
        <begin position="187"/>
        <end position="211"/>
    </location>
</feature>
<feature type="transmembrane region" description="Helical" evidence="5">
    <location>
        <begin position="278"/>
        <end position="297"/>
    </location>
</feature>
<keyword evidence="3 5" id="KW-1133">Transmembrane helix</keyword>
<dbReference type="Pfam" id="PF13515">
    <property type="entry name" value="FUSC_2"/>
    <property type="match status" value="1"/>
</dbReference>
<evidence type="ECO:0000256" key="5">
    <source>
        <dbReference type="SAM" id="Phobius"/>
    </source>
</evidence>
<dbReference type="InterPro" id="IPR049453">
    <property type="entry name" value="Memb_transporter_dom"/>
</dbReference>
<feature type="transmembrane region" description="Helical" evidence="5">
    <location>
        <begin position="82"/>
        <end position="100"/>
    </location>
</feature>
<sequence>MRAASPAALRAGVSVAVPLLVVLVAGRPEWSMYAAFGAFTSLYGRNLTGRARLVMQSGAAAALVTTVLLGVLIGSLEVRNWPAVAVAGLVAAGGTAVASAQQWHPPGALFLTFAFGAVASVPHHVRDVPLAVGVALASAVFSLLIGNVRFGRPPGAGPVGHRRRTVDVRDAAGPVGHRLRAVDVRDAAWCGLAAGVSGALATAIGIGHPYWATVAAVAPLSVPGRSARLLRAAHRIGGTLAGLAVAAGVLALGLGPYPAVLVLAVLQVGAELVIGRHYGLAMVFITPLALLMNQVAAPRPIGQLLWDRGAETVIGAAIAGAVILLAAPGKRAGPRRV</sequence>
<keyword evidence="4 5" id="KW-0472">Membrane</keyword>
<dbReference type="Proteomes" id="UP000619479">
    <property type="component" value="Unassembled WGS sequence"/>
</dbReference>
<dbReference type="GO" id="GO:0016020">
    <property type="term" value="C:membrane"/>
    <property type="evidence" value="ECO:0007669"/>
    <property type="project" value="UniProtKB-SubCell"/>
</dbReference>
<evidence type="ECO:0000259" key="6">
    <source>
        <dbReference type="Pfam" id="PF13515"/>
    </source>
</evidence>
<feature type="transmembrane region" description="Helical" evidence="5">
    <location>
        <begin position="7"/>
        <end position="24"/>
    </location>
</feature>
<comment type="caution">
    <text evidence="7">The sequence shown here is derived from an EMBL/GenBank/DDBJ whole genome shotgun (WGS) entry which is preliminary data.</text>
</comment>
<protein>
    <submittedName>
        <fullName evidence="7">FUSC family protein</fullName>
    </submittedName>
</protein>
<gene>
    <name evidence="7" type="ORF">Acy02nite_05230</name>
</gene>
<dbReference type="AlphaFoldDB" id="A0A919IDY6"/>
<feature type="transmembrane region" description="Helical" evidence="5">
    <location>
        <begin position="240"/>
        <end position="266"/>
    </location>
</feature>
<evidence type="ECO:0000256" key="4">
    <source>
        <dbReference type="ARBA" id="ARBA00023136"/>
    </source>
</evidence>
<feature type="transmembrane region" description="Helical" evidence="5">
    <location>
        <begin position="59"/>
        <end position="76"/>
    </location>
</feature>